<evidence type="ECO:0000313" key="5">
    <source>
        <dbReference type="EMBL" id="UXX82863.1"/>
    </source>
</evidence>
<reference evidence="5" key="1">
    <citation type="submission" date="2022-10" db="EMBL/GenBank/DDBJ databases">
        <title>Roseovarius pelagicus sp. nov., isolated from Arctic seawater.</title>
        <authorList>
            <person name="Hong Y.W."/>
            <person name="Hwang C.Y."/>
        </authorList>
    </citation>
    <scope>NUCLEOTIDE SEQUENCE</scope>
    <source>
        <strain evidence="5">HL-MP18</strain>
    </source>
</reference>
<dbReference type="InterPro" id="IPR011008">
    <property type="entry name" value="Dimeric_a/b-barrel"/>
</dbReference>
<feature type="domain" description="HTH asnC-type" evidence="4">
    <location>
        <begin position="33"/>
        <end position="94"/>
    </location>
</feature>
<dbReference type="PROSITE" id="PS50956">
    <property type="entry name" value="HTH_ASNC_2"/>
    <property type="match status" value="1"/>
</dbReference>
<protein>
    <submittedName>
        <fullName evidence="5">AsnC family transcriptional regulator</fullName>
    </submittedName>
</protein>
<dbReference type="SUPFAM" id="SSF46785">
    <property type="entry name" value="Winged helix' DNA-binding domain"/>
    <property type="match status" value="1"/>
</dbReference>
<dbReference type="Pfam" id="PF01037">
    <property type="entry name" value="AsnC_trans_reg"/>
    <property type="match status" value="1"/>
</dbReference>
<dbReference type="PANTHER" id="PTHR30154">
    <property type="entry name" value="LEUCINE-RESPONSIVE REGULATORY PROTEIN"/>
    <property type="match status" value="1"/>
</dbReference>
<dbReference type="Pfam" id="PF13404">
    <property type="entry name" value="HTH_AsnC-type"/>
    <property type="match status" value="1"/>
</dbReference>
<dbReference type="InterPro" id="IPR036388">
    <property type="entry name" value="WH-like_DNA-bd_sf"/>
</dbReference>
<evidence type="ECO:0000259" key="4">
    <source>
        <dbReference type="PROSITE" id="PS50956"/>
    </source>
</evidence>
<keyword evidence="6" id="KW-1185">Reference proteome</keyword>
<keyword evidence="1" id="KW-0805">Transcription regulation</keyword>
<dbReference type="EMBL" id="CP106738">
    <property type="protein sequence ID" value="UXX82863.1"/>
    <property type="molecule type" value="Genomic_DNA"/>
</dbReference>
<dbReference type="Gene3D" id="3.30.70.920">
    <property type="match status" value="1"/>
</dbReference>
<dbReference type="PANTHER" id="PTHR30154:SF34">
    <property type="entry name" value="TRANSCRIPTIONAL REGULATOR AZLB"/>
    <property type="match status" value="1"/>
</dbReference>
<dbReference type="InterPro" id="IPR000485">
    <property type="entry name" value="AsnC-type_HTH_dom"/>
</dbReference>
<dbReference type="InterPro" id="IPR019885">
    <property type="entry name" value="Tscrpt_reg_HTH_AsnC-type_CS"/>
</dbReference>
<dbReference type="Proteomes" id="UP001064087">
    <property type="component" value="Chromosome"/>
</dbReference>
<name>A0ABY6DCF0_9RHOB</name>
<dbReference type="PRINTS" id="PR00033">
    <property type="entry name" value="HTHASNC"/>
</dbReference>
<dbReference type="PROSITE" id="PS00519">
    <property type="entry name" value="HTH_ASNC_1"/>
    <property type="match status" value="1"/>
</dbReference>
<dbReference type="InterPro" id="IPR036390">
    <property type="entry name" value="WH_DNA-bd_sf"/>
</dbReference>
<dbReference type="SMART" id="SM00344">
    <property type="entry name" value="HTH_ASNC"/>
    <property type="match status" value="1"/>
</dbReference>
<accession>A0ABY6DCF0</accession>
<proteinExistence type="predicted"/>
<keyword evidence="2" id="KW-0238">DNA-binding</keyword>
<keyword evidence="3" id="KW-0804">Transcription</keyword>
<evidence type="ECO:0000256" key="2">
    <source>
        <dbReference type="ARBA" id="ARBA00023125"/>
    </source>
</evidence>
<organism evidence="5 6">
    <name type="scientific">Roseovarius pelagicus</name>
    <dbReference type="NCBI Taxonomy" id="2980108"/>
    <lineage>
        <taxon>Bacteria</taxon>
        <taxon>Pseudomonadati</taxon>
        <taxon>Pseudomonadota</taxon>
        <taxon>Alphaproteobacteria</taxon>
        <taxon>Rhodobacterales</taxon>
        <taxon>Roseobacteraceae</taxon>
        <taxon>Roseovarius</taxon>
    </lineage>
</organism>
<dbReference type="InterPro" id="IPR019888">
    <property type="entry name" value="Tscrpt_reg_AsnC-like"/>
</dbReference>
<dbReference type="InterPro" id="IPR019887">
    <property type="entry name" value="Tscrpt_reg_AsnC/Lrp_C"/>
</dbReference>
<evidence type="ECO:0000313" key="6">
    <source>
        <dbReference type="Proteomes" id="UP001064087"/>
    </source>
</evidence>
<gene>
    <name evidence="5" type="ORF">N7U68_17515</name>
</gene>
<dbReference type="Gene3D" id="1.10.10.10">
    <property type="entry name" value="Winged helix-like DNA-binding domain superfamily/Winged helix DNA-binding domain"/>
    <property type="match status" value="1"/>
</dbReference>
<dbReference type="SUPFAM" id="SSF54909">
    <property type="entry name" value="Dimeric alpha+beta barrel"/>
    <property type="match status" value="1"/>
</dbReference>
<evidence type="ECO:0000256" key="3">
    <source>
        <dbReference type="ARBA" id="ARBA00023163"/>
    </source>
</evidence>
<evidence type="ECO:0000256" key="1">
    <source>
        <dbReference type="ARBA" id="ARBA00023015"/>
    </source>
</evidence>
<sequence>MPNDQHTPDTGVPLRKLSQESANLLDDTLNASIIRMLRADGRASFSEIAQSLGVSEGTIRNRVNGMKSAGVLRITAVTDVSAAEYRTEAMLGVKLHAGVSPDVVAKSLSELDDVVYVAWVSGRFDLLVEVITSGSQHSYVDVLTKSIYGREGIDSIEIMTSLKNFKNQFLLK</sequence>